<evidence type="ECO:0000313" key="1">
    <source>
        <dbReference type="EMBL" id="TPD65628.1"/>
    </source>
</evidence>
<dbReference type="PROSITE" id="PS51257">
    <property type="entry name" value="PROKAR_LIPOPROTEIN"/>
    <property type="match status" value="1"/>
</dbReference>
<keyword evidence="2" id="KW-1185">Reference proteome</keyword>
<dbReference type="Proteomes" id="UP000319175">
    <property type="component" value="Unassembled WGS sequence"/>
</dbReference>
<dbReference type="AlphaFoldDB" id="A0A501PZL9"/>
<dbReference type="NCBIfam" id="TIGR03514">
    <property type="entry name" value="GldB_lipo"/>
    <property type="match status" value="1"/>
</dbReference>
<reference evidence="1 2" key="1">
    <citation type="submission" date="2019-06" db="EMBL/GenBank/DDBJ databases">
        <title>Flavobacterium sp. MaA-Y11 from geoumgang.</title>
        <authorList>
            <person name="Jeong S."/>
        </authorList>
    </citation>
    <scope>NUCLEOTIDE SEQUENCE [LARGE SCALE GENOMIC DNA]</scope>
    <source>
        <strain evidence="1 2">MaA-Y11</strain>
    </source>
</reference>
<dbReference type="Pfam" id="PF25594">
    <property type="entry name" value="GldB_lipo"/>
    <property type="match status" value="1"/>
</dbReference>
<dbReference type="EMBL" id="VFJE01000056">
    <property type="protein sequence ID" value="TPD65628.1"/>
    <property type="molecule type" value="Genomic_DNA"/>
</dbReference>
<name>A0A501PZL9_9FLAO</name>
<gene>
    <name evidence="1" type="primary">gldB</name>
    <name evidence="1" type="ORF">FJA49_15660</name>
</gene>
<dbReference type="InterPro" id="IPR019853">
    <property type="entry name" value="GldB-like"/>
</dbReference>
<organism evidence="1 2">
    <name type="scientific">Flavobacterium microcysteis</name>
    <dbReference type="NCBI Taxonomy" id="2596891"/>
    <lineage>
        <taxon>Bacteria</taxon>
        <taxon>Pseudomonadati</taxon>
        <taxon>Bacteroidota</taxon>
        <taxon>Flavobacteriia</taxon>
        <taxon>Flavobacteriales</taxon>
        <taxon>Flavobacteriaceae</taxon>
        <taxon>Flavobacterium</taxon>
    </lineage>
</organism>
<dbReference type="RefSeq" id="WP_140001961.1">
    <property type="nucleotide sequence ID" value="NZ_VFJE01000056.1"/>
</dbReference>
<evidence type="ECO:0000313" key="2">
    <source>
        <dbReference type="Proteomes" id="UP000319175"/>
    </source>
</evidence>
<proteinExistence type="predicted"/>
<accession>A0A501PZL9</accession>
<comment type="caution">
    <text evidence="1">The sequence shown here is derived from an EMBL/GenBank/DDBJ whole genome shotgun (WGS) entry which is preliminary data.</text>
</comment>
<sequence>MRKLTFLLMATAFFISCDKKDKVEKAIEEVPVELTVERFDKIFYESNPGELSKIKQQYPYFFPAGNEDTVWTNKMKNPLLRQVHDEVQKKFGNFQKERGDLEELFRHIKYYFPETNLPKVVTLISEVDTDNKVIYADTLLLVSLDVYLGKDHEFYGGFPEYQRKTFEKSQLLSDVVSSFSVRKIAPPTDRTLLSQMVYFGKELYMKDLLIPQVSDADKIGYTPEQILWSQENEGYIWRYFVDEKLLYDSDPKLPGRFINPAPFSKFYLEIDNESPGQIGMWIGWQIVRSYMKNNDVSLQQLLQTDAKEIFDKSKYKPKK</sequence>
<protein>
    <submittedName>
        <fullName evidence="1">Gliding motility lipoprotein GldB</fullName>
    </submittedName>
</protein>
<keyword evidence="1" id="KW-0449">Lipoprotein</keyword>
<dbReference type="OrthoDB" id="976022at2"/>